<sequence length="194" mass="21797">MSKLKILLFVVLSVIIGSAIAIVVIQNISKENPEQEQVQQTTKEEKKVPTETQERVVITEDDRSHNEALSAIEMPGHKVEPSIEKEVKEAFKVVIKECKTANILEIDYSIEKHLKMAKQDMIMAFAVSFQQNGYDVNVDDIEVYESSVSDVVQFIVKSTKKGEDSIFWAGNYNTMAHQVSIARYYGGHVGKAFG</sequence>
<evidence type="ECO:0000313" key="2">
    <source>
        <dbReference type="Proteomes" id="UP000278653"/>
    </source>
</evidence>
<comment type="caution">
    <text evidence="1">The sequence shown here is derived from an EMBL/GenBank/DDBJ whole genome shotgun (WGS) entry which is preliminary data.</text>
</comment>
<reference evidence="1 2" key="1">
    <citation type="submission" date="2018-11" db="EMBL/GenBank/DDBJ databases">
        <title>Species Designations Belie Phenotypic and Genotypic Heterogeneity in Oral Streptococci.</title>
        <authorList>
            <person name="Velsko I."/>
        </authorList>
    </citation>
    <scope>NUCLEOTIDE SEQUENCE [LARGE SCALE GENOMIC DNA]</scope>
    <source>
        <strain evidence="1 2">BCC15</strain>
    </source>
</reference>
<proteinExistence type="predicted"/>
<dbReference type="AlphaFoldDB" id="A0A3R9HS19"/>
<dbReference type="Proteomes" id="UP000278653">
    <property type="component" value="Unassembled WGS sequence"/>
</dbReference>
<dbReference type="EMBL" id="RJNH01000013">
    <property type="protein sequence ID" value="RSI59576.1"/>
    <property type="molecule type" value="Genomic_DNA"/>
</dbReference>
<name>A0A3R9HS19_STRMT</name>
<dbReference type="RefSeq" id="WP_125448027.1">
    <property type="nucleotide sequence ID" value="NZ_RJNH01000013.1"/>
</dbReference>
<organism evidence="1 2">
    <name type="scientific">Streptococcus mitis</name>
    <dbReference type="NCBI Taxonomy" id="28037"/>
    <lineage>
        <taxon>Bacteria</taxon>
        <taxon>Bacillati</taxon>
        <taxon>Bacillota</taxon>
        <taxon>Bacilli</taxon>
        <taxon>Lactobacillales</taxon>
        <taxon>Streptococcaceae</taxon>
        <taxon>Streptococcus</taxon>
        <taxon>Streptococcus mitis group</taxon>
    </lineage>
</organism>
<accession>A0A3R9HS19</accession>
<protein>
    <submittedName>
        <fullName evidence="1">Uncharacterized protein</fullName>
    </submittedName>
</protein>
<gene>
    <name evidence="1" type="ORF">D8865_08885</name>
</gene>
<evidence type="ECO:0000313" key="1">
    <source>
        <dbReference type="EMBL" id="RSI59576.1"/>
    </source>
</evidence>